<evidence type="ECO:0000313" key="3">
    <source>
        <dbReference type="Proteomes" id="UP001054252"/>
    </source>
</evidence>
<proteinExistence type="predicted"/>
<keyword evidence="3" id="KW-1185">Reference proteome</keyword>
<dbReference type="Proteomes" id="UP001054252">
    <property type="component" value="Unassembled WGS sequence"/>
</dbReference>
<evidence type="ECO:0000259" key="1">
    <source>
        <dbReference type="Pfam" id="PF04195"/>
    </source>
</evidence>
<dbReference type="AlphaFoldDB" id="A0AAV5IC90"/>
<name>A0AAV5IC90_9ROSI</name>
<accession>A0AAV5IC90</accession>
<evidence type="ECO:0000313" key="2">
    <source>
        <dbReference type="EMBL" id="GKU95533.1"/>
    </source>
</evidence>
<dbReference type="Pfam" id="PF04195">
    <property type="entry name" value="Transposase_28"/>
    <property type="match status" value="1"/>
</dbReference>
<dbReference type="InterPro" id="IPR007321">
    <property type="entry name" value="Transposase_28"/>
</dbReference>
<dbReference type="EMBL" id="BPVZ01000009">
    <property type="protein sequence ID" value="GKU95533.1"/>
    <property type="molecule type" value="Genomic_DNA"/>
</dbReference>
<sequence length="297" mass="33851">MNFCNSSSGSELYSPLTLSDLDLSPLKEVRVKSESDIERKLKFFEDPNYIPPPTPCSESYETEEMSSEDTLSIGGSEEVRMLEYNDVSIEGESSGSKRTEGGRDKCYDSGADIVSEVKGYESELRGRDSLSYLVESYEISSRVLIRPARVKERACSAPKDHWMPVYAHYLAAGLRFPLPDLLVWLLLEYSVGLTQLSPNAVRVIIGFVVYCRARGVKVPTVNMFKHFFVFKVGSRKEKGWYYFTPWSSNKERRNLFSARHSSIKGWKEKFFFVDDTEWDKGDAEVEALATWKAKKAN</sequence>
<feature type="domain" description="Transposase (putative) gypsy type" evidence="1">
    <location>
        <begin position="166"/>
        <end position="230"/>
    </location>
</feature>
<protein>
    <recommendedName>
        <fullName evidence="1">Transposase (putative) gypsy type domain-containing protein</fullName>
    </recommendedName>
</protein>
<dbReference type="PANTHER" id="PTHR31099:SF28">
    <property type="entry name" value="F5J5.12"/>
    <property type="match status" value="1"/>
</dbReference>
<comment type="caution">
    <text evidence="2">The sequence shown here is derived from an EMBL/GenBank/DDBJ whole genome shotgun (WGS) entry which is preliminary data.</text>
</comment>
<gene>
    <name evidence="2" type="ORF">SLEP1_g8882</name>
</gene>
<dbReference type="PANTHER" id="PTHR31099">
    <property type="entry name" value="OS06G0165300 PROTEIN"/>
    <property type="match status" value="1"/>
</dbReference>
<organism evidence="2 3">
    <name type="scientific">Rubroshorea leprosula</name>
    <dbReference type="NCBI Taxonomy" id="152421"/>
    <lineage>
        <taxon>Eukaryota</taxon>
        <taxon>Viridiplantae</taxon>
        <taxon>Streptophyta</taxon>
        <taxon>Embryophyta</taxon>
        <taxon>Tracheophyta</taxon>
        <taxon>Spermatophyta</taxon>
        <taxon>Magnoliopsida</taxon>
        <taxon>eudicotyledons</taxon>
        <taxon>Gunneridae</taxon>
        <taxon>Pentapetalae</taxon>
        <taxon>rosids</taxon>
        <taxon>malvids</taxon>
        <taxon>Malvales</taxon>
        <taxon>Dipterocarpaceae</taxon>
        <taxon>Rubroshorea</taxon>
    </lineage>
</organism>
<reference evidence="2 3" key="1">
    <citation type="journal article" date="2021" name="Commun. Biol.">
        <title>The genome of Shorea leprosula (Dipterocarpaceae) highlights the ecological relevance of drought in aseasonal tropical rainforests.</title>
        <authorList>
            <person name="Ng K.K.S."/>
            <person name="Kobayashi M.J."/>
            <person name="Fawcett J.A."/>
            <person name="Hatakeyama M."/>
            <person name="Paape T."/>
            <person name="Ng C.H."/>
            <person name="Ang C.C."/>
            <person name="Tnah L.H."/>
            <person name="Lee C.T."/>
            <person name="Nishiyama T."/>
            <person name="Sese J."/>
            <person name="O'Brien M.J."/>
            <person name="Copetti D."/>
            <person name="Mohd Noor M.I."/>
            <person name="Ong R.C."/>
            <person name="Putra M."/>
            <person name="Sireger I.Z."/>
            <person name="Indrioko S."/>
            <person name="Kosugi Y."/>
            <person name="Izuno A."/>
            <person name="Isagi Y."/>
            <person name="Lee S.L."/>
            <person name="Shimizu K.K."/>
        </authorList>
    </citation>
    <scope>NUCLEOTIDE SEQUENCE [LARGE SCALE GENOMIC DNA]</scope>
    <source>
        <strain evidence="2">214</strain>
    </source>
</reference>